<keyword evidence="3 10" id="KW-0378">Hydrolase</keyword>
<evidence type="ECO:0000256" key="8">
    <source>
        <dbReference type="PIRSR" id="PIRSR601088-3"/>
    </source>
</evidence>
<dbReference type="Gene3D" id="3.40.50.720">
    <property type="entry name" value="NAD(P)-binding Rossmann-like Domain"/>
    <property type="match status" value="1"/>
</dbReference>
<evidence type="ECO:0000256" key="10">
    <source>
        <dbReference type="RuleBase" id="RU361152"/>
    </source>
</evidence>
<dbReference type="GO" id="GO:0005975">
    <property type="term" value="P:carbohydrate metabolic process"/>
    <property type="evidence" value="ECO:0007669"/>
    <property type="project" value="InterPro"/>
</dbReference>
<feature type="site" description="Increases basicity of active site Tyr" evidence="9">
    <location>
        <position position="107"/>
    </location>
</feature>
<gene>
    <name evidence="12" type="primary">pbg4A</name>
    <name evidence="12" type="ordered locus">CJA_3252</name>
</gene>
<evidence type="ECO:0000256" key="1">
    <source>
        <dbReference type="ARBA" id="ARBA00010141"/>
    </source>
</evidence>
<name>B3PEF0_CELJU</name>
<dbReference type="PANTHER" id="PTHR32092">
    <property type="entry name" value="6-PHOSPHO-BETA-GLUCOSIDASE-RELATED"/>
    <property type="match status" value="1"/>
</dbReference>
<organism evidence="12 13">
    <name type="scientific">Cellvibrio japonicus (strain Ueda107)</name>
    <name type="common">Pseudomonas fluorescens subsp. cellulosa</name>
    <dbReference type="NCBI Taxonomy" id="498211"/>
    <lineage>
        <taxon>Bacteria</taxon>
        <taxon>Pseudomonadati</taxon>
        <taxon>Pseudomonadota</taxon>
        <taxon>Gammaproteobacteria</taxon>
        <taxon>Cellvibrionales</taxon>
        <taxon>Cellvibrionaceae</taxon>
        <taxon>Cellvibrio</taxon>
    </lineage>
</organism>
<dbReference type="STRING" id="498211.CJA_3252"/>
<dbReference type="InterPro" id="IPR036291">
    <property type="entry name" value="NAD(P)-bd_dom_sf"/>
</dbReference>
<comment type="cofactor">
    <cofactor evidence="10">
        <name>NAD(+)</name>
        <dbReference type="ChEBI" id="CHEBI:57540"/>
    </cofactor>
    <text evidence="10">Binds 1 NAD(+) per subunit.</text>
</comment>
<dbReference type="Gene3D" id="3.90.110.10">
    <property type="entry name" value="Lactate dehydrogenase/glycoside hydrolase, family 4, C-terminal"/>
    <property type="match status" value="1"/>
</dbReference>
<feature type="binding site" evidence="8">
    <location>
        <position position="166"/>
    </location>
    <ligand>
        <name>Mn(2+)</name>
        <dbReference type="ChEBI" id="CHEBI:29035"/>
    </ligand>
</feature>
<dbReference type="KEGG" id="cja:CJA_3252"/>
<evidence type="ECO:0000256" key="3">
    <source>
        <dbReference type="ARBA" id="ARBA00022801"/>
    </source>
</evidence>
<evidence type="ECO:0000256" key="7">
    <source>
        <dbReference type="PIRSR" id="PIRSR601088-2"/>
    </source>
</evidence>
<dbReference type="eggNOG" id="COG1486">
    <property type="taxonomic scope" value="Bacteria"/>
</dbReference>
<keyword evidence="6 10" id="KW-0326">Glycosidase</keyword>
<evidence type="ECO:0000256" key="9">
    <source>
        <dbReference type="PIRSR" id="PIRSR601088-4"/>
    </source>
</evidence>
<evidence type="ECO:0000259" key="11">
    <source>
        <dbReference type="Pfam" id="PF11975"/>
    </source>
</evidence>
<feature type="binding site" evidence="7">
    <location>
        <position position="91"/>
    </location>
    <ligand>
        <name>substrate</name>
    </ligand>
</feature>
<keyword evidence="2 8" id="KW-0479">Metal-binding</keyword>
<dbReference type="EMBL" id="CP000934">
    <property type="protein sequence ID" value="ACE83112.1"/>
    <property type="molecule type" value="Genomic_DNA"/>
</dbReference>
<keyword evidence="4 10" id="KW-0520">NAD</keyword>
<feature type="domain" description="Glycosyl hydrolase family 4 C-terminal" evidence="11">
    <location>
        <begin position="191"/>
        <end position="391"/>
    </location>
</feature>
<dbReference type="GO" id="GO:0008706">
    <property type="term" value="F:6-phospho-beta-glucosidase activity"/>
    <property type="evidence" value="ECO:0007669"/>
    <property type="project" value="UniProtKB-EC"/>
</dbReference>
<evidence type="ECO:0000256" key="4">
    <source>
        <dbReference type="ARBA" id="ARBA00023027"/>
    </source>
</evidence>
<dbReference type="RefSeq" id="WP_012488828.1">
    <property type="nucleotide sequence ID" value="NC_010995.1"/>
</dbReference>
<dbReference type="GO" id="GO:0016616">
    <property type="term" value="F:oxidoreductase activity, acting on the CH-OH group of donors, NAD or NADP as acceptor"/>
    <property type="evidence" value="ECO:0007669"/>
    <property type="project" value="InterPro"/>
</dbReference>
<feature type="binding site" evidence="7">
    <location>
        <position position="145"/>
    </location>
    <ligand>
        <name>substrate</name>
    </ligand>
</feature>
<evidence type="ECO:0000313" key="12">
    <source>
        <dbReference type="EMBL" id="ACE83112.1"/>
    </source>
</evidence>
<dbReference type="PRINTS" id="PR00732">
    <property type="entry name" value="GLHYDRLASE4"/>
</dbReference>
<evidence type="ECO:0000256" key="5">
    <source>
        <dbReference type="ARBA" id="ARBA00023211"/>
    </source>
</evidence>
<dbReference type="CAZy" id="GH4">
    <property type="family name" value="Glycoside Hydrolase Family 4"/>
</dbReference>
<dbReference type="InterPro" id="IPR015955">
    <property type="entry name" value="Lactate_DH/Glyco_Ohase_4_C"/>
</dbReference>
<dbReference type="InterPro" id="IPR022616">
    <property type="entry name" value="Glyco_hydro_4_C"/>
</dbReference>
<reference evidence="12 13" key="1">
    <citation type="journal article" date="2008" name="J. Bacteriol.">
        <title>Insights into plant cell wall degradation from the genome sequence of the soil bacterium Cellvibrio japonicus.</title>
        <authorList>
            <person name="Deboy R.T."/>
            <person name="Mongodin E.F."/>
            <person name="Fouts D.E."/>
            <person name="Tailford L.E."/>
            <person name="Khouri H."/>
            <person name="Emerson J.B."/>
            <person name="Mohamoud Y."/>
            <person name="Watkins K."/>
            <person name="Henrissat B."/>
            <person name="Gilbert H.J."/>
            <person name="Nelson K.E."/>
        </authorList>
    </citation>
    <scope>NUCLEOTIDE SEQUENCE [LARGE SCALE GENOMIC DNA]</scope>
    <source>
        <strain evidence="12 13">Ueda107</strain>
    </source>
</reference>
<keyword evidence="13" id="KW-1185">Reference proteome</keyword>
<dbReference type="SUPFAM" id="SSF51735">
    <property type="entry name" value="NAD(P)-binding Rossmann-fold domains"/>
    <property type="match status" value="1"/>
</dbReference>
<sequence length="416" mass="47208">MAKPGLFILGGSTYYTLLLFQAMKDVALDQHLGRITLFARNESRLRTLVSCGTELFAGSLRVDYSLQLEDCLSSEYALIFNQMRFGGLKSRDQDEKIALDVGLFADETLGIVGASNAVRTITALKPFLELIQQKQGSYQFINFTNPCSIVTEYIKRHFAIPVVGICDYPQMMRHSIAHYYGVAVADVDARYFGINHFGYLYDVKVKGEDKLAELCRTPLPFKPDVNRYFNNLLNISWHYLFEQDTAVQQQRQKANRASQLLDIEAELDQCVERHGPNLDKVMAILHRRECHWFELVVAPLLRALVTGLPHQEYLNLVCESPLSLGEPTVIEANASIHSGCLVVDDLPIRLVKDPEFMWVQQMKLAETRMLRAILARDFDGVVTACLINPLIANKNKIIKYFACLNQVDEAFNTIFN</sequence>
<accession>B3PEF0</accession>
<proteinExistence type="inferred from homology"/>
<dbReference type="Pfam" id="PF02056">
    <property type="entry name" value="Glyco_hydro_4"/>
    <property type="match status" value="1"/>
</dbReference>
<keyword evidence="5 8" id="KW-0464">Manganese</keyword>
<evidence type="ECO:0000313" key="13">
    <source>
        <dbReference type="Proteomes" id="UP000001036"/>
    </source>
</evidence>
<dbReference type="InterPro" id="IPR001088">
    <property type="entry name" value="Glyco_hydro_4"/>
</dbReference>
<keyword evidence="8" id="KW-0408">Iron</keyword>
<dbReference type="HOGENOM" id="CLU_045951_0_1_6"/>
<dbReference type="Pfam" id="PF11975">
    <property type="entry name" value="Glyco_hydro_4C"/>
    <property type="match status" value="1"/>
</dbReference>
<keyword evidence="8" id="KW-0533">Nickel</keyword>
<dbReference type="SUPFAM" id="SSF56327">
    <property type="entry name" value="LDH C-terminal domain-like"/>
    <property type="match status" value="1"/>
</dbReference>
<keyword evidence="8" id="KW-0170">Cobalt</keyword>
<dbReference type="GO" id="GO:0046872">
    <property type="term" value="F:metal ion binding"/>
    <property type="evidence" value="ECO:0007669"/>
    <property type="project" value="UniProtKB-KW"/>
</dbReference>
<dbReference type="OrthoDB" id="9767022at2"/>
<evidence type="ECO:0000256" key="6">
    <source>
        <dbReference type="ARBA" id="ARBA00023295"/>
    </source>
</evidence>
<protein>
    <submittedName>
        <fullName evidence="12">6-phospho-beta-glucosidase, putative, pbg4A</fullName>
        <ecNumber evidence="12">3.2.1.86</ecNumber>
    </submittedName>
</protein>
<comment type="similarity">
    <text evidence="1 10">Belongs to the glycosyl hydrolase 4 family.</text>
</comment>
<dbReference type="Proteomes" id="UP000001036">
    <property type="component" value="Chromosome"/>
</dbReference>
<feature type="binding site" evidence="8">
    <location>
        <position position="196"/>
    </location>
    <ligand>
        <name>Mn(2+)</name>
        <dbReference type="ChEBI" id="CHEBI:29035"/>
    </ligand>
</feature>
<evidence type="ECO:0000256" key="2">
    <source>
        <dbReference type="ARBA" id="ARBA00022723"/>
    </source>
</evidence>
<dbReference type="AlphaFoldDB" id="B3PEF0"/>
<dbReference type="PANTHER" id="PTHR32092:SF5">
    <property type="entry name" value="6-PHOSPHO-BETA-GLUCOSIDASE"/>
    <property type="match status" value="1"/>
</dbReference>
<dbReference type="EC" id="3.2.1.86" evidence="12"/>